<dbReference type="Gene3D" id="3.10.100.10">
    <property type="entry name" value="Mannose-Binding Protein A, subunit A"/>
    <property type="match status" value="1"/>
</dbReference>
<dbReference type="Proteomes" id="UP001054902">
    <property type="component" value="Unassembled WGS sequence"/>
</dbReference>
<dbReference type="PROSITE" id="PS50041">
    <property type="entry name" value="C_TYPE_LECTIN_2"/>
    <property type="match status" value="1"/>
</dbReference>
<dbReference type="InterPro" id="IPR001304">
    <property type="entry name" value="C-type_lectin-like"/>
</dbReference>
<dbReference type="Pfam" id="PF00059">
    <property type="entry name" value="Lectin_C"/>
    <property type="match status" value="1"/>
</dbReference>
<dbReference type="PANTHER" id="PTHR22803">
    <property type="entry name" value="MANNOSE, PHOSPHOLIPASE, LECTIN RECEPTOR RELATED"/>
    <property type="match status" value="1"/>
</dbReference>
<protein>
    <recommendedName>
        <fullName evidence="1">C-type lectin domain-containing protein</fullName>
    </recommendedName>
</protein>
<reference evidence="2 3" key="1">
    <citation type="journal article" date="2021" name="Sci. Rep.">
        <title>The genome of the diatom Chaetoceros tenuissimus carries an ancient integrated fragment of an extant virus.</title>
        <authorList>
            <person name="Hongo Y."/>
            <person name="Kimura K."/>
            <person name="Takaki Y."/>
            <person name="Yoshida Y."/>
            <person name="Baba S."/>
            <person name="Kobayashi G."/>
            <person name="Nagasaki K."/>
            <person name="Hano T."/>
            <person name="Tomaru Y."/>
        </authorList>
    </citation>
    <scope>NUCLEOTIDE SEQUENCE [LARGE SCALE GENOMIC DNA]</scope>
    <source>
        <strain evidence="2 3">NIES-3715</strain>
    </source>
</reference>
<evidence type="ECO:0000259" key="1">
    <source>
        <dbReference type="PROSITE" id="PS50041"/>
    </source>
</evidence>
<dbReference type="SUPFAM" id="SSF56436">
    <property type="entry name" value="C-type lectin-like"/>
    <property type="match status" value="1"/>
</dbReference>
<dbReference type="InterPro" id="IPR050111">
    <property type="entry name" value="C-type_lectin/snaclec_domain"/>
</dbReference>
<name>A0AAD3CLV2_9STRA</name>
<dbReference type="InterPro" id="IPR016187">
    <property type="entry name" value="CTDL_fold"/>
</dbReference>
<proteinExistence type="predicted"/>
<sequence>MNIRTLLQDNGLSLVKIECEEQNDLVNDLIQEDTWLGIDDIAEEGKFTYLDGSDLTFNNFAPNEPNNSRDNENCVHIRSSGQWNDPRCDYKMRAVYQFAIPIPGHECMEYPTCKSIQIDWLTMEMYKGLDPFEKYEGYRLYSIQDENYDSMLGSIQSIHFFTSANCGNGSKIKIDSTTADLIASGTYIGYESGSKELLKCIQISFHNEDATEGVVLIQGKDKEGSWKYLYRLSIQGARRQFSNILNQDGDKIAYYHDKWMTMYLSSIW</sequence>
<accession>A0AAD3CLV2</accession>
<dbReference type="InterPro" id="IPR016186">
    <property type="entry name" value="C-type_lectin-like/link_sf"/>
</dbReference>
<evidence type="ECO:0000313" key="2">
    <source>
        <dbReference type="EMBL" id="GFH47455.1"/>
    </source>
</evidence>
<keyword evidence="3" id="KW-1185">Reference proteome</keyword>
<comment type="caution">
    <text evidence="2">The sequence shown here is derived from an EMBL/GenBank/DDBJ whole genome shotgun (WGS) entry which is preliminary data.</text>
</comment>
<organism evidence="2 3">
    <name type="scientific">Chaetoceros tenuissimus</name>
    <dbReference type="NCBI Taxonomy" id="426638"/>
    <lineage>
        <taxon>Eukaryota</taxon>
        <taxon>Sar</taxon>
        <taxon>Stramenopiles</taxon>
        <taxon>Ochrophyta</taxon>
        <taxon>Bacillariophyta</taxon>
        <taxon>Coscinodiscophyceae</taxon>
        <taxon>Chaetocerotophycidae</taxon>
        <taxon>Chaetocerotales</taxon>
        <taxon>Chaetocerotaceae</taxon>
        <taxon>Chaetoceros</taxon>
    </lineage>
</organism>
<gene>
    <name evidence="2" type="ORF">CTEN210_03930</name>
</gene>
<feature type="domain" description="C-type lectin" evidence="1">
    <location>
        <begin position="10"/>
        <end position="97"/>
    </location>
</feature>
<evidence type="ECO:0000313" key="3">
    <source>
        <dbReference type="Proteomes" id="UP001054902"/>
    </source>
</evidence>
<dbReference type="EMBL" id="BLLK01000023">
    <property type="protein sequence ID" value="GFH47455.1"/>
    <property type="molecule type" value="Genomic_DNA"/>
</dbReference>
<dbReference type="AlphaFoldDB" id="A0AAD3CLV2"/>